<dbReference type="Proteomes" id="UP000824596">
    <property type="component" value="Unassembled WGS sequence"/>
</dbReference>
<dbReference type="OrthoDB" id="4914638at2759"/>
<sequence length="280" mass="31242">MERGFPLFAQLPPEIRQHVWRLALAQRWAVTSLKRHRGRVRLVGAVPRAVPQSCREARAVMQASCAHVDGLGWLDFARHLFFFRDARADRGLMMQQHVDVLARVQHMVLNPRDWPQLWHSLAQVKTRCPSLRSLVLVGPWFEPPAAAASYADIDQAPWEDWSPLFRGSPTELDVAPLLDALEHGRAANAAWMAAYAARLDRAARLLPDGVDEIENVYSRTRAALRELEETLRAFPNATPSLQKETSDAEKQVSSGLLPLAATLPDLRARLIAAGSMASVS</sequence>
<evidence type="ECO:0000313" key="2">
    <source>
        <dbReference type="EMBL" id="KAH0967866.1"/>
    </source>
</evidence>
<gene>
    <name evidence="2" type="ORF">HRG_00508</name>
</gene>
<comment type="caution">
    <text evidence="2">The sequence shown here is derived from an EMBL/GenBank/DDBJ whole genome shotgun (WGS) entry which is preliminary data.</text>
</comment>
<evidence type="ECO:0000313" key="3">
    <source>
        <dbReference type="Proteomes" id="UP000824596"/>
    </source>
</evidence>
<name>A0A9P8SP59_9HYPO</name>
<dbReference type="InterPro" id="IPR045518">
    <property type="entry name" value="2EXR"/>
</dbReference>
<accession>A0A9P8SP59</accession>
<dbReference type="Pfam" id="PF20150">
    <property type="entry name" value="2EXR"/>
    <property type="match status" value="1"/>
</dbReference>
<reference evidence="2" key="1">
    <citation type="submission" date="2021-09" db="EMBL/GenBank/DDBJ databases">
        <title>A high-quality genome of the endoparasitic fungus Hirsutella rhossiliensis with a comparison of Hirsutella genomes reveals transposable elements contributing to genome size variation.</title>
        <authorList>
            <person name="Lin R."/>
            <person name="Jiao Y."/>
            <person name="Sun X."/>
            <person name="Ling J."/>
            <person name="Xie B."/>
            <person name="Cheng X."/>
        </authorList>
    </citation>
    <scope>NUCLEOTIDE SEQUENCE</scope>
    <source>
        <strain evidence="2">HR02</strain>
    </source>
</reference>
<feature type="domain" description="2EXR" evidence="1">
    <location>
        <begin position="5"/>
        <end position="63"/>
    </location>
</feature>
<dbReference type="EMBL" id="JAIZPD010000001">
    <property type="protein sequence ID" value="KAH0967866.1"/>
    <property type="molecule type" value="Genomic_DNA"/>
</dbReference>
<dbReference type="GeneID" id="68349637"/>
<proteinExistence type="predicted"/>
<dbReference type="AlphaFoldDB" id="A0A9P8SP59"/>
<protein>
    <recommendedName>
        <fullName evidence="1">2EXR domain-containing protein</fullName>
    </recommendedName>
</protein>
<evidence type="ECO:0000259" key="1">
    <source>
        <dbReference type="Pfam" id="PF20150"/>
    </source>
</evidence>
<keyword evidence="3" id="KW-1185">Reference proteome</keyword>
<dbReference type="RefSeq" id="XP_044725379.1">
    <property type="nucleotide sequence ID" value="XM_044858979.1"/>
</dbReference>
<organism evidence="2 3">
    <name type="scientific">Hirsutella rhossiliensis</name>
    <dbReference type="NCBI Taxonomy" id="111463"/>
    <lineage>
        <taxon>Eukaryota</taxon>
        <taxon>Fungi</taxon>
        <taxon>Dikarya</taxon>
        <taxon>Ascomycota</taxon>
        <taxon>Pezizomycotina</taxon>
        <taxon>Sordariomycetes</taxon>
        <taxon>Hypocreomycetidae</taxon>
        <taxon>Hypocreales</taxon>
        <taxon>Ophiocordycipitaceae</taxon>
        <taxon>Hirsutella</taxon>
    </lineage>
</organism>